<keyword evidence="8" id="KW-1185">Reference proteome</keyword>
<evidence type="ECO:0000256" key="4">
    <source>
        <dbReference type="PROSITE-ProRule" id="PRU00284"/>
    </source>
</evidence>
<comment type="similarity">
    <text evidence="1">Belongs to the bacterial solute-binding protein 5 family.</text>
</comment>
<dbReference type="PROSITE" id="PS50006">
    <property type="entry name" value="FHA_DOMAIN"/>
    <property type="match status" value="1"/>
</dbReference>
<dbReference type="GO" id="GO:0004888">
    <property type="term" value="F:transmembrane signaling receptor activity"/>
    <property type="evidence" value="ECO:0007669"/>
    <property type="project" value="InterPro"/>
</dbReference>
<proteinExistence type="inferred from homology"/>
<reference evidence="8" key="1">
    <citation type="submission" date="2016-11" db="EMBL/GenBank/DDBJ databases">
        <authorList>
            <person name="Varghese N."/>
            <person name="Submissions S."/>
        </authorList>
    </citation>
    <scope>NUCLEOTIDE SEQUENCE [LARGE SCALE GENOMIC DNA]</scope>
    <source>
        <strain evidence="8">DSM 14826</strain>
    </source>
</reference>
<dbReference type="EMBL" id="FRAI01000020">
    <property type="protein sequence ID" value="SHK18911.1"/>
    <property type="molecule type" value="Genomic_DNA"/>
</dbReference>
<dbReference type="InterPro" id="IPR000914">
    <property type="entry name" value="SBP_5_dom"/>
</dbReference>
<protein>
    <submittedName>
        <fullName evidence="7">ABC-type transport system, substrate-binding protein</fullName>
    </submittedName>
</protein>
<organism evidence="7 8">
    <name type="scientific">Anaerobranca californiensis DSM 14826</name>
    <dbReference type="NCBI Taxonomy" id="1120989"/>
    <lineage>
        <taxon>Bacteria</taxon>
        <taxon>Bacillati</taxon>
        <taxon>Bacillota</taxon>
        <taxon>Clostridia</taxon>
        <taxon>Eubacteriales</taxon>
        <taxon>Proteinivoracaceae</taxon>
        <taxon>Anaerobranca</taxon>
    </lineage>
</organism>
<gene>
    <name evidence="7" type="ORF">SAMN02745227_01740</name>
</gene>
<dbReference type="InterPro" id="IPR000253">
    <property type="entry name" value="FHA_dom"/>
</dbReference>
<dbReference type="Gene3D" id="3.10.105.10">
    <property type="entry name" value="Dipeptide-binding Protein, Domain 3"/>
    <property type="match status" value="1"/>
</dbReference>
<dbReference type="CDD" id="cd11386">
    <property type="entry name" value="MCP_signal"/>
    <property type="match status" value="1"/>
</dbReference>
<dbReference type="InterPro" id="IPR039424">
    <property type="entry name" value="SBP_5"/>
</dbReference>
<dbReference type="RefSeq" id="WP_084672498.1">
    <property type="nucleotide sequence ID" value="NZ_FRAI01000020.1"/>
</dbReference>
<dbReference type="GO" id="GO:0007165">
    <property type="term" value="P:signal transduction"/>
    <property type="evidence" value="ECO:0007669"/>
    <property type="project" value="UniProtKB-KW"/>
</dbReference>
<dbReference type="SUPFAM" id="SSF58104">
    <property type="entry name" value="Methyl-accepting chemotaxis protein (MCP) signaling domain"/>
    <property type="match status" value="1"/>
</dbReference>
<feature type="domain" description="FHA" evidence="5">
    <location>
        <begin position="340"/>
        <end position="412"/>
    </location>
</feature>
<dbReference type="PANTHER" id="PTHR30290:SF9">
    <property type="entry name" value="OLIGOPEPTIDE-BINDING PROTEIN APPA"/>
    <property type="match status" value="1"/>
</dbReference>
<evidence type="ECO:0000313" key="7">
    <source>
        <dbReference type="EMBL" id="SHK18911.1"/>
    </source>
</evidence>
<dbReference type="Pfam" id="PF00496">
    <property type="entry name" value="SBP_bac_5"/>
    <property type="match status" value="1"/>
</dbReference>
<evidence type="ECO:0000259" key="5">
    <source>
        <dbReference type="PROSITE" id="PS50006"/>
    </source>
</evidence>
<dbReference type="CDD" id="cd00995">
    <property type="entry name" value="PBP2_NikA_DppA_OppA_like"/>
    <property type="match status" value="1"/>
</dbReference>
<dbReference type="GO" id="GO:0015833">
    <property type="term" value="P:peptide transport"/>
    <property type="evidence" value="ECO:0007669"/>
    <property type="project" value="TreeGrafter"/>
</dbReference>
<dbReference type="PANTHER" id="PTHR30290">
    <property type="entry name" value="PERIPLASMIC BINDING COMPONENT OF ABC TRANSPORTER"/>
    <property type="match status" value="1"/>
</dbReference>
<evidence type="ECO:0000313" key="8">
    <source>
        <dbReference type="Proteomes" id="UP000243547"/>
    </source>
</evidence>
<dbReference type="SMART" id="SM00283">
    <property type="entry name" value="MA"/>
    <property type="match status" value="1"/>
</dbReference>
<dbReference type="InterPro" id="IPR004089">
    <property type="entry name" value="MCPsignal_dom"/>
</dbReference>
<name>A0A1M6QFC6_9FIRM</name>
<evidence type="ECO:0000256" key="1">
    <source>
        <dbReference type="ARBA" id="ARBA00005695"/>
    </source>
</evidence>
<dbReference type="Gene3D" id="1.10.287.950">
    <property type="entry name" value="Methyl-accepting chemotaxis protein"/>
    <property type="match status" value="1"/>
</dbReference>
<keyword evidence="2" id="KW-0813">Transport</keyword>
<sequence length="815" mass="91597">MFKLWMKKRKSEELNKENPFEEQLNGRGKLVKLKQNEENLLQNLDIRIKDTQNQTENLISIIEAISKRVEEQVKYINHVVDEMTNYSAMAEELAASSDSSYQTAKNTLDVIEEGNEAVHNTLEAMEEIKKSITSVMDEITDLKSAAQQIDSILGIIKGIADQTNLLSLNAAIEAARAGEAGLGFAVVAKEVKVLADKSAKSADDISKIIENINLNVAKTVTAIEKSNQKIIEGSKIAEKSNISFNKIQTSINQLIASMKEINSSINEQSSSLEAILMSTDNMTNISEKTMSMVESALMNTQFTKAALTALGQVALLLNQMTKELIKETVEAEKEPISLSFYFGGSLPSLDPAINNSIEDVRFLSNIHAGLLTTSESGDVLPALAKNWYVEDDNLTWVFNIRNNATFHNGKKIYAKHIKYCLERVLSPKLNSPNTWFIDYIEGAKEYMEGKMQEVKGIKVLGDYSLSIKLSIPFSGFLLFLSQPCFAVMDPQEVEQGRFVGCGAYIVEEVNESGYKLKAFENYFGGKPYCDYIDVVKKDDNPLESFKDKKYDFFIISGKKELEEIKETPYYTKFKSYELLGTIYIGFKIKNTDSPFTKKGVRKAFNYAINKKRIVEELTGGLGSEAKCVIPAGLIPTDHVKGYEYNPEKAKEILRKEKVNLSRTVSILCGPKTHPVLKFIEEDLKAIGLTCKYTNVSNEEYRSPNLYKGYDIFFYGWYADAMEPSSFIEPLFVTGSTSNLCGYENDYLDKLLKLAKETTNPIRRLEYYKEIQQILSEDAPCIPLYHPQNGIITQEGVFNVNLSNIAMIKFDNIIKG</sequence>
<dbReference type="GO" id="GO:1904680">
    <property type="term" value="F:peptide transmembrane transporter activity"/>
    <property type="evidence" value="ECO:0007669"/>
    <property type="project" value="TreeGrafter"/>
</dbReference>
<dbReference type="Gene3D" id="3.90.76.10">
    <property type="entry name" value="Dipeptide-binding Protein, Domain 1"/>
    <property type="match status" value="1"/>
</dbReference>
<dbReference type="Proteomes" id="UP000243547">
    <property type="component" value="Unassembled WGS sequence"/>
</dbReference>
<dbReference type="InterPro" id="IPR004090">
    <property type="entry name" value="Chemotax_Me-accpt_rcpt"/>
</dbReference>
<dbReference type="Pfam" id="PF00015">
    <property type="entry name" value="MCPsignal"/>
    <property type="match status" value="1"/>
</dbReference>
<dbReference type="GO" id="GO:0006935">
    <property type="term" value="P:chemotaxis"/>
    <property type="evidence" value="ECO:0007669"/>
    <property type="project" value="InterPro"/>
</dbReference>
<dbReference type="Gene3D" id="3.40.190.10">
    <property type="entry name" value="Periplasmic binding protein-like II"/>
    <property type="match status" value="1"/>
</dbReference>
<keyword evidence="4" id="KW-0807">Transducer</keyword>
<dbReference type="PRINTS" id="PR00260">
    <property type="entry name" value="CHEMTRNSDUCR"/>
</dbReference>
<evidence type="ECO:0000259" key="6">
    <source>
        <dbReference type="PROSITE" id="PS50111"/>
    </source>
</evidence>
<dbReference type="PROSITE" id="PS50111">
    <property type="entry name" value="CHEMOTAXIS_TRANSDUC_2"/>
    <property type="match status" value="1"/>
</dbReference>
<dbReference type="SUPFAM" id="SSF53850">
    <property type="entry name" value="Periplasmic binding protein-like II"/>
    <property type="match status" value="1"/>
</dbReference>
<evidence type="ECO:0000256" key="2">
    <source>
        <dbReference type="ARBA" id="ARBA00022448"/>
    </source>
</evidence>
<accession>A0A1M6QFC6</accession>
<keyword evidence="3" id="KW-0732">Signal</keyword>
<evidence type="ECO:0000256" key="3">
    <source>
        <dbReference type="ARBA" id="ARBA00022729"/>
    </source>
</evidence>
<dbReference type="STRING" id="1120989.SAMN02745227_01740"/>
<dbReference type="OrthoDB" id="9772924at2"/>
<feature type="domain" description="Methyl-accepting transducer" evidence="6">
    <location>
        <begin position="47"/>
        <end position="283"/>
    </location>
</feature>
<dbReference type="AlphaFoldDB" id="A0A1M6QFC6"/>
<dbReference type="GO" id="GO:0016020">
    <property type="term" value="C:membrane"/>
    <property type="evidence" value="ECO:0007669"/>
    <property type="project" value="InterPro"/>
</dbReference>